<feature type="domain" description="Transposase MuDR plant" evidence="2">
    <location>
        <begin position="54"/>
        <end position="94"/>
    </location>
</feature>
<dbReference type="EMBL" id="JAUJYO010000007">
    <property type="protein sequence ID" value="KAK1311923.1"/>
    <property type="molecule type" value="Genomic_DNA"/>
</dbReference>
<proteinExistence type="predicted"/>
<dbReference type="InterPro" id="IPR004332">
    <property type="entry name" value="Transposase_MuDR"/>
</dbReference>
<gene>
    <name evidence="3" type="ORF">QJS10_CPA07g00649</name>
</gene>
<feature type="compositionally biased region" description="Low complexity" evidence="1">
    <location>
        <begin position="139"/>
        <end position="149"/>
    </location>
</feature>
<keyword evidence="4" id="KW-1185">Reference proteome</keyword>
<name>A0AAV9EDT6_ACOCL</name>
<dbReference type="AlphaFoldDB" id="A0AAV9EDT6"/>
<evidence type="ECO:0000313" key="3">
    <source>
        <dbReference type="EMBL" id="KAK1311923.1"/>
    </source>
</evidence>
<feature type="region of interest" description="Disordered" evidence="1">
    <location>
        <begin position="132"/>
        <end position="175"/>
    </location>
</feature>
<evidence type="ECO:0000256" key="1">
    <source>
        <dbReference type="SAM" id="MobiDB-lite"/>
    </source>
</evidence>
<dbReference type="Pfam" id="PF03108">
    <property type="entry name" value="DBD_Tnp_Mut"/>
    <property type="match status" value="1"/>
</dbReference>
<dbReference type="Proteomes" id="UP001180020">
    <property type="component" value="Unassembled WGS sequence"/>
</dbReference>
<accession>A0AAV9EDT6</accession>
<reference evidence="3" key="1">
    <citation type="journal article" date="2023" name="Nat. Commun.">
        <title>Diploid and tetraploid genomes of Acorus and the evolution of monocots.</title>
        <authorList>
            <person name="Ma L."/>
            <person name="Liu K.W."/>
            <person name="Li Z."/>
            <person name="Hsiao Y.Y."/>
            <person name="Qi Y."/>
            <person name="Fu T."/>
            <person name="Tang G.D."/>
            <person name="Zhang D."/>
            <person name="Sun W.H."/>
            <person name="Liu D.K."/>
            <person name="Li Y."/>
            <person name="Chen G.Z."/>
            <person name="Liu X.D."/>
            <person name="Liao X.Y."/>
            <person name="Jiang Y.T."/>
            <person name="Yu X."/>
            <person name="Hao Y."/>
            <person name="Huang J."/>
            <person name="Zhao X.W."/>
            <person name="Ke S."/>
            <person name="Chen Y.Y."/>
            <person name="Wu W.L."/>
            <person name="Hsu J.L."/>
            <person name="Lin Y.F."/>
            <person name="Huang M.D."/>
            <person name="Li C.Y."/>
            <person name="Huang L."/>
            <person name="Wang Z.W."/>
            <person name="Zhao X."/>
            <person name="Zhong W.Y."/>
            <person name="Peng D.H."/>
            <person name="Ahmad S."/>
            <person name="Lan S."/>
            <person name="Zhang J.S."/>
            <person name="Tsai W.C."/>
            <person name="Van de Peer Y."/>
            <person name="Liu Z.J."/>
        </authorList>
    </citation>
    <scope>NUCLEOTIDE SEQUENCE</scope>
    <source>
        <strain evidence="3">CP</strain>
    </source>
</reference>
<evidence type="ECO:0000259" key="2">
    <source>
        <dbReference type="Pfam" id="PF03108"/>
    </source>
</evidence>
<evidence type="ECO:0000313" key="4">
    <source>
        <dbReference type="Proteomes" id="UP001180020"/>
    </source>
</evidence>
<feature type="compositionally biased region" description="Basic and acidic residues" evidence="1">
    <location>
        <begin position="153"/>
        <end position="169"/>
    </location>
</feature>
<reference evidence="3" key="2">
    <citation type="submission" date="2023-06" db="EMBL/GenBank/DDBJ databases">
        <authorList>
            <person name="Ma L."/>
            <person name="Liu K.-W."/>
            <person name="Li Z."/>
            <person name="Hsiao Y.-Y."/>
            <person name="Qi Y."/>
            <person name="Fu T."/>
            <person name="Tang G."/>
            <person name="Zhang D."/>
            <person name="Sun W.-H."/>
            <person name="Liu D.-K."/>
            <person name="Li Y."/>
            <person name="Chen G.-Z."/>
            <person name="Liu X.-D."/>
            <person name="Liao X.-Y."/>
            <person name="Jiang Y.-T."/>
            <person name="Yu X."/>
            <person name="Hao Y."/>
            <person name="Huang J."/>
            <person name="Zhao X.-W."/>
            <person name="Ke S."/>
            <person name="Chen Y.-Y."/>
            <person name="Wu W.-L."/>
            <person name="Hsu J.-L."/>
            <person name="Lin Y.-F."/>
            <person name="Huang M.-D."/>
            <person name="Li C.-Y."/>
            <person name="Huang L."/>
            <person name="Wang Z.-W."/>
            <person name="Zhao X."/>
            <person name="Zhong W.-Y."/>
            <person name="Peng D.-H."/>
            <person name="Ahmad S."/>
            <person name="Lan S."/>
            <person name="Zhang J.-S."/>
            <person name="Tsai W.-C."/>
            <person name="Van De Peer Y."/>
            <person name="Liu Z.-J."/>
        </authorList>
    </citation>
    <scope>NUCLEOTIDE SEQUENCE</scope>
    <source>
        <strain evidence="3">CP</strain>
        <tissue evidence="3">Leaves</tissue>
    </source>
</reference>
<comment type="caution">
    <text evidence="3">The sequence shown here is derived from an EMBL/GenBank/DDBJ whole genome shotgun (WGS) entry which is preliminary data.</text>
</comment>
<sequence length="175" mass="19609">MPHPSFAAQEDVQCKGGVVQPDDESCIENQVSSDKFEGEFVEINSERPKIVVESRFFIVDHFKDALKKHCVTNEFAVKYIKNKRTRMTAKCKKAREKAIELIHGKPAESYKLITELREEILKANPGSRILVHHGDAENSKSGSDGSSNGSDGGYREEKKSRRGAVEKRRSNTSVS</sequence>
<organism evidence="3 4">
    <name type="scientific">Acorus calamus</name>
    <name type="common">Sweet flag</name>
    <dbReference type="NCBI Taxonomy" id="4465"/>
    <lineage>
        <taxon>Eukaryota</taxon>
        <taxon>Viridiplantae</taxon>
        <taxon>Streptophyta</taxon>
        <taxon>Embryophyta</taxon>
        <taxon>Tracheophyta</taxon>
        <taxon>Spermatophyta</taxon>
        <taxon>Magnoliopsida</taxon>
        <taxon>Liliopsida</taxon>
        <taxon>Acoraceae</taxon>
        <taxon>Acorus</taxon>
    </lineage>
</organism>
<protein>
    <recommendedName>
        <fullName evidence="2">Transposase MuDR plant domain-containing protein</fullName>
    </recommendedName>
</protein>